<dbReference type="InterPro" id="IPR036259">
    <property type="entry name" value="MFS_trans_sf"/>
</dbReference>
<feature type="transmembrane region" description="Helical" evidence="1">
    <location>
        <begin position="113"/>
        <end position="131"/>
    </location>
</feature>
<dbReference type="Proteomes" id="UP000245119">
    <property type="component" value="Linkage Group LG1"/>
</dbReference>
<protein>
    <recommendedName>
        <fullName evidence="4">Major facilitator superfamily (MFS) profile domain-containing protein</fullName>
    </recommendedName>
</protein>
<feature type="transmembrane region" description="Helical" evidence="1">
    <location>
        <begin position="84"/>
        <end position="106"/>
    </location>
</feature>
<dbReference type="PANTHER" id="PTHR11360:SF260">
    <property type="entry name" value="MFS DOMAIN-CONTAINING PROTEIN"/>
    <property type="match status" value="1"/>
</dbReference>
<keyword evidence="1" id="KW-0812">Transmembrane</keyword>
<evidence type="ECO:0000256" key="1">
    <source>
        <dbReference type="SAM" id="Phobius"/>
    </source>
</evidence>
<evidence type="ECO:0000313" key="2">
    <source>
        <dbReference type="EMBL" id="PVD37863.1"/>
    </source>
</evidence>
<dbReference type="OrthoDB" id="6509908at2759"/>
<dbReference type="GO" id="GO:0008028">
    <property type="term" value="F:monocarboxylic acid transmembrane transporter activity"/>
    <property type="evidence" value="ECO:0007669"/>
    <property type="project" value="TreeGrafter"/>
</dbReference>
<name>A0A2T7PWR9_POMCA</name>
<accession>A0A2T7PWR9</accession>
<dbReference type="Gene3D" id="1.20.1250.20">
    <property type="entry name" value="MFS general substrate transporter like domains"/>
    <property type="match status" value="1"/>
</dbReference>
<reference evidence="2 3" key="1">
    <citation type="submission" date="2018-04" db="EMBL/GenBank/DDBJ databases">
        <title>The genome of golden apple snail Pomacea canaliculata provides insight into stress tolerance and invasive adaptation.</title>
        <authorList>
            <person name="Liu C."/>
            <person name="Liu B."/>
            <person name="Ren Y."/>
            <person name="Zhang Y."/>
            <person name="Wang H."/>
            <person name="Li S."/>
            <person name="Jiang F."/>
            <person name="Yin L."/>
            <person name="Zhang G."/>
            <person name="Qian W."/>
            <person name="Fan W."/>
        </authorList>
    </citation>
    <scope>NUCLEOTIDE SEQUENCE [LARGE SCALE GENOMIC DNA]</scope>
    <source>
        <strain evidence="2">SZHN2017</strain>
        <tissue evidence="2">Muscle</tissue>
    </source>
</reference>
<dbReference type="AlphaFoldDB" id="A0A2T7PWR9"/>
<keyword evidence="1" id="KW-1133">Transmembrane helix</keyword>
<comment type="caution">
    <text evidence="2">The sequence shown here is derived from an EMBL/GenBank/DDBJ whole genome shotgun (WGS) entry which is preliminary data.</text>
</comment>
<dbReference type="EMBL" id="PZQS01000001">
    <property type="protein sequence ID" value="PVD37863.1"/>
    <property type="molecule type" value="Genomic_DNA"/>
</dbReference>
<feature type="transmembrane region" description="Helical" evidence="1">
    <location>
        <begin position="44"/>
        <end position="64"/>
    </location>
</feature>
<dbReference type="SUPFAM" id="SSF103473">
    <property type="entry name" value="MFS general substrate transporter"/>
    <property type="match status" value="1"/>
</dbReference>
<evidence type="ECO:0008006" key="4">
    <source>
        <dbReference type="Google" id="ProtNLM"/>
    </source>
</evidence>
<keyword evidence="3" id="KW-1185">Reference proteome</keyword>
<feature type="transmembrane region" description="Helical" evidence="1">
    <location>
        <begin position="137"/>
        <end position="163"/>
    </location>
</feature>
<keyword evidence="1" id="KW-0472">Membrane</keyword>
<gene>
    <name evidence="2" type="ORF">C0Q70_00465</name>
</gene>
<evidence type="ECO:0000313" key="3">
    <source>
        <dbReference type="Proteomes" id="UP000245119"/>
    </source>
</evidence>
<dbReference type="InterPro" id="IPR011701">
    <property type="entry name" value="MFS"/>
</dbReference>
<dbReference type="PANTHER" id="PTHR11360">
    <property type="entry name" value="MONOCARBOXYLATE TRANSPORTER"/>
    <property type="match status" value="1"/>
</dbReference>
<proteinExistence type="predicted"/>
<organism evidence="2 3">
    <name type="scientific">Pomacea canaliculata</name>
    <name type="common">Golden apple snail</name>
    <dbReference type="NCBI Taxonomy" id="400727"/>
    <lineage>
        <taxon>Eukaryota</taxon>
        <taxon>Metazoa</taxon>
        <taxon>Spiralia</taxon>
        <taxon>Lophotrochozoa</taxon>
        <taxon>Mollusca</taxon>
        <taxon>Gastropoda</taxon>
        <taxon>Caenogastropoda</taxon>
        <taxon>Architaenioglossa</taxon>
        <taxon>Ampullarioidea</taxon>
        <taxon>Ampullariidae</taxon>
        <taxon>Pomacea</taxon>
    </lineage>
</organism>
<dbReference type="InterPro" id="IPR050327">
    <property type="entry name" value="Proton-linked_MCT"/>
</dbReference>
<dbReference type="Pfam" id="PF07690">
    <property type="entry name" value="MFS_1"/>
    <property type="match status" value="1"/>
</dbReference>
<sequence length="221" mass="24079">MTASCPELHFGRADSVSDQTSSQKYSVCLSKAKDLLKAAFDKEILRHSPFLLFTASNFLMYFWGDVPYLFANDFALERGVPDTQASFLISIIGIVNTVGQVIYGVIGDTSCNLTVVFGVSVVASGVVVVLLPFAESYWFMAVLCGLYGFFDAACYALITAILVSYVGLDKLAHAYGLVMMGKGLANLGGPPVAGKLSFFSSFEFVNVFSESLRYFTKDMWC</sequence>